<organism evidence="1 2">
    <name type="scientific">Candidatus Muproteobacteria bacterium RBG_16_65_34</name>
    <dbReference type="NCBI Taxonomy" id="1817760"/>
    <lineage>
        <taxon>Bacteria</taxon>
        <taxon>Pseudomonadati</taxon>
        <taxon>Pseudomonadota</taxon>
        <taxon>Candidatus Muproteobacteria</taxon>
    </lineage>
</organism>
<dbReference type="EMBL" id="MFSU01000099">
    <property type="protein sequence ID" value="OGI45631.1"/>
    <property type="molecule type" value="Genomic_DNA"/>
</dbReference>
<comment type="caution">
    <text evidence="1">The sequence shown here is derived from an EMBL/GenBank/DDBJ whole genome shotgun (WGS) entry which is preliminary data.</text>
</comment>
<dbReference type="AlphaFoldDB" id="A0A1F6TKJ1"/>
<sequence length="66" mass="7533">MDKTYHETIGKMEKQGVDREYINGWASGFLHNPRREEQRLTQAYEAGYADGHAGKTDGFGSWAKKL</sequence>
<evidence type="ECO:0000313" key="2">
    <source>
        <dbReference type="Proteomes" id="UP000178885"/>
    </source>
</evidence>
<name>A0A1F6TKJ1_9PROT</name>
<accession>A0A1F6TKJ1</accession>
<dbReference type="Proteomes" id="UP000178885">
    <property type="component" value="Unassembled WGS sequence"/>
</dbReference>
<proteinExistence type="predicted"/>
<dbReference type="STRING" id="1817760.A2151_02120"/>
<gene>
    <name evidence="1" type="ORF">A2151_02120</name>
</gene>
<evidence type="ECO:0000313" key="1">
    <source>
        <dbReference type="EMBL" id="OGI45631.1"/>
    </source>
</evidence>
<protein>
    <submittedName>
        <fullName evidence="1">Uncharacterized protein</fullName>
    </submittedName>
</protein>
<reference evidence="1 2" key="1">
    <citation type="journal article" date="2016" name="Nat. Commun.">
        <title>Thousands of microbial genomes shed light on interconnected biogeochemical processes in an aquifer system.</title>
        <authorList>
            <person name="Anantharaman K."/>
            <person name="Brown C.T."/>
            <person name="Hug L.A."/>
            <person name="Sharon I."/>
            <person name="Castelle C.J."/>
            <person name="Probst A.J."/>
            <person name="Thomas B.C."/>
            <person name="Singh A."/>
            <person name="Wilkins M.J."/>
            <person name="Karaoz U."/>
            <person name="Brodie E.L."/>
            <person name="Williams K.H."/>
            <person name="Hubbard S.S."/>
            <person name="Banfield J.F."/>
        </authorList>
    </citation>
    <scope>NUCLEOTIDE SEQUENCE [LARGE SCALE GENOMIC DNA]</scope>
</reference>